<protein>
    <submittedName>
        <fullName evidence="2">Phage holin family protein</fullName>
    </submittedName>
</protein>
<dbReference type="EMBL" id="JADJZA010000008">
    <property type="protein sequence ID" value="MBK9298284.1"/>
    <property type="molecule type" value="Genomic_DNA"/>
</dbReference>
<dbReference type="Pfam" id="PF07332">
    <property type="entry name" value="Phage_holin_3_6"/>
    <property type="match status" value="1"/>
</dbReference>
<dbReference type="Proteomes" id="UP000727993">
    <property type="component" value="Unassembled WGS sequence"/>
</dbReference>
<evidence type="ECO:0000313" key="2">
    <source>
        <dbReference type="EMBL" id="MBK9298284.1"/>
    </source>
</evidence>
<organism evidence="2 3">
    <name type="scientific">Candidatus Neomicrothrix subdominans</name>
    <dbReference type="NCBI Taxonomy" id="2954438"/>
    <lineage>
        <taxon>Bacteria</taxon>
        <taxon>Bacillati</taxon>
        <taxon>Actinomycetota</taxon>
        <taxon>Acidimicrobiia</taxon>
        <taxon>Acidimicrobiales</taxon>
        <taxon>Microthrixaceae</taxon>
        <taxon>Candidatus Neomicrothrix</taxon>
    </lineage>
</organism>
<accession>A0A936NER7</accession>
<reference evidence="2 3" key="1">
    <citation type="submission" date="2020-10" db="EMBL/GenBank/DDBJ databases">
        <title>Connecting structure to function with the recovery of over 1000 high-quality activated sludge metagenome-assembled genomes encoding full-length rRNA genes using long-read sequencing.</title>
        <authorList>
            <person name="Singleton C.M."/>
            <person name="Petriglieri F."/>
            <person name="Kristensen J.M."/>
            <person name="Kirkegaard R.H."/>
            <person name="Michaelsen T.Y."/>
            <person name="Andersen M.H."/>
            <person name="Karst S.M."/>
            <person name="Dueholm M.S."/>
            <person name="Nielsen P.H."/>
            <person name="Albertsen M."/>
        </authorList>
    </citation>
    <scope>NUCLEOTIDE SEQUENCE [LARGE SCALE GENOMIC DNA]</scope>
    <source>
        <strain evidence="2">Lyne_18-Q3-R50-59_MAXAC.006</strain>
    </source>
</reference>
<keyword evidence="1" id="KW-0812">Transmembrane</keyword>
<evidence type="ECO:0000313" key="3">
    <source>
        <dbReference type="Proteomes" id="UP000727993"/>
    </source>
</evidence>
<gene>
    <name evidence="2" type="ORF">IPN02_15880</name>
</gene>
<dbReference type="InterPro" id="IPR009937">
    <property type="entry name" value="Phage_holin_3_6"/>
</dbReference>
<keyword evidence="1" id="KW-0472">Membrane</keyword>
<sequence>MATKQDETPSTGDQVGELKNLVVGYAKQETVDPLKSLGRYVGFGAAGGTCIGIGVVLLTLALLRGLQTIETINQPGRVHGGTWSWVPYVGALVWLLLVTAVAANAAKRGGDKRRK</sequence>
<keyword evidence="1" id="KW-1133">Transmembrane helix</keyword>
<proteinExistence type="predicted"/>
<evidence type="ECO:0000256" key="1">
    <source>
        <dbReference type="SAM" id="Phobius"/>
    </source>
</evidence>
<comment type="caution">
    <text evidence="2">The sequence shown here is derived from an EMBL/GenBank/DDBJ whole genome shotgun (WGS) entry which is preliminary data.</text>
</comment>
<feature type="transmembrane region" description="Helical" evidence="1">
    <location>
        <begin position="40"/>
        <end position="63"/>
    </location>
</feature>
<feature type="transmembrane region" description="Helical" evidence="1">
    <location>
        <begin position="83"/>
        <end position="106"/>
    </location>
</feature>
<dbReference type="AlphaFoldDB" id="A0A936NER7"/>
<name>A0A936NER7_9ACTN</name>